<protein>
    <submittedName>
        <fullName evidence="2">Uncharacterized protein</fullName>
    </submittedName>
</protein>
<evidence type="ECO:0000313" key="3">
    <source>
        <dbReference type="Proteomes" id="UP000014071"/>
    </source>
</evidence>
<reference evidence="3" key="1">
    <citation type="journal article" date="2013" name="Genome Announc.">
        <title>Draft genome sequence of the basidiomycetous yeast-like fungus Pseudozyma hubeiensis SY62, which produces an abundant amount of the biosurfactant mannosylerythritol lipids.</title>
        <authorList>
            <person name="Konishi M."/>
            <person name="Hatada Y."/>
            <person name="Horiuchi J."/>
        </authorList>
    </citation>
    <scope>NUCLEOTIDE SEQUENCE [LARGE SCALE GENOMIC DNA]</scope>
    <source>
        <strain evidence="3">SY62</strain>
    </source>
</reference>
<feature type="region of interest" description="Disordered" evidence="1">
    <location>
        <begin position="1"/>
        <end position="115"/>
    </location>
</feature>
<proteinExistence type="predicted"/>
<dbReference type="AlphaFoldDB" id="R9P6K9"/>
<gene>
    <name evidence="2" type="ORF">PHSY_004441</name>
</gene>
<dbReference type="GeneID" id="24109723"/>
<evidence type="ECO:0000313" key="2">
    <source>
        <dbReference type="EMBL" id="GAC96857.1"/>
    </source>
</evidence>
<dbReference type="RefSeq" id="XP_012190444.1">
    <property type="nucleotide sequence ID" value="XM_012335054.1"/>
</dbReference>
<feature type="compositionally biased region" description="Basic and acidic residues" evidence="1">
    <location>
        <begin position="67"/>
        <end position="86"/>
    </location>
</feature>
<name>R9P6K9_PSEHS</name>
<dbReference type="EMBL" id="DF238808">
    <property type="protein sequence ID" value="GAC96857.1"/>
    <property type="molecule type" value="Genomic_DNA"/>
</dbReference>
<evidence type="ECO:0000256" key="1">
    <source>
        <dbReference type="SAM" id="MobiDB-lite"/>
    </source>
</evidence>
<dbReference type="HOGENOM" id="CLU_1866014_0_0_1"/>
<keyword evidence="3" id="KW-1185">Reference proteome</keyword>
<organism evidence="2 3">
    <name type="scientific">Pseudozyma hubeiensis (strain SY62)</name>
    <name type="common">Yeast</name>
    <dbReference type="NCBI Taxonomy" id="1305764"/>
    <lineage>
        <taxon>Eukaryota</taxon>
        <taxon>Fungi</taxon>
        <taxon>Dikarya</taxon>
        <taxon>Basidiomycota</taxon>
        <taxon>Ustilaginomycotina</taxon>
        <taxon>Ustilaginomycetes</taxon>
        <taxon>Ustilaginales</taxon>
        <taxon>Ustilaginaceae</taxon>
        <taxon>Pseudozyma</taxon>
    </lineage>
</organism>
<sequence>MQRRIRNSRVDGRVCSMQPSRKIDRTPSAASKGMRMKQQQQQQPEDCGPSRVSEQIKPCTSSLTESEIGRMMRTQEEDRTHIDKGLVEGQQGRQADGQKSAELPSSGDVRQSGSTLHLTTIASLRHRVGHAPASTTF</sequence>
<dbReference type="Proteomes" id="UP000014071">
    <property type="component" value="Unassembled WGS sequence"/>
</dbReference>
<accession>R9P6K9</accession>